<keyword evidence="2" id="KW-0472">Membrane</keyword>
<keyword evidence="2" id="KW-0812">Transmembrane</keyword>
<evidence type="ECO:0000256" key="2">
    <source>
        <dbReference type="SAM" id="Phobius"/>
    </source>
</evidence>
<gene>
    <name evidence="3" type="ORF">EAO74_23005</name>
</gene>
<name>A0A652KIK6_9ACTN</name>
<dbReference type="AlphaFoldDB" id="A0A652KIK6"/>
<proteinExistence type="predicted"/>
<comment type="caution">
    <text evidence="3">The sequence shown here is derived from an EMBL/GenBank/DDBJ whole genome shotgun (WGS) entry which is preliminary data.</text>
</comment>
<protein>
    <submittedName>
        <fullName evidence="3">Uncharacterized protein</fullName>
    </submittedName>
</protein>
<feature type="region of interest" description="Disordered" evidence="1">
    <location>
        <begin position="75"/>
        <end position="99"/>
    </location>
</feature>
<evidence type="ECO:0000256" key="1">
    <source>
        <dbReference type="SAM" id="MobiDB-lite"/>
    </source>
</evidence>
<dbReference type="RefSeq" id="WP_147984672.1">
    <property type="nucleotide sequence ID" value="NZ_RDBM01000037.1"/>
</dbReference>
<reference evidence="3" key="1">
    <citation type="submission" date="2018-10" db="EMBL/GenBank/DDBJ databases">
        <authorList>
            <person name="Hariharan J."/>
            <person name="Choudoir M.J."/>
            <person name="Diebold P."/>
            <person name="Panke-Buisse K."/>
            <person name="Campbell A.N."/>
            <person name="Buckley D.H."/>
        </authorList>
    </citation>
    <scope>NUCLEOTIDE SEQUENCE</scope>
    <source>
        <strain evidence="3">Gb1</strain>
    </source>
</reference>
<sequence length="280" mass="30169">MNDMTPPEPSDAAPLSGAPGTPDADGSPDAPQRAGTARRMLLTALPFVLVLGAVGGAATYTKITVDGADRSVETTAWKVSEREPGKDPAGDTSRGRSDTELGKLLLPVPEGFRLGPDDGEYGNDGEADGERAVAAMKESGRGLAGKERREYDKRIDKLRLQGLAVRSYVSQENDLEVHATIVRMKDKQAVRNLYTFRTELFDLVGIFRDGPKVKGHTRKATCYLQPKAGDSDVEDMMCAAYDGELSISYRATGIKPVDKAAVAELLKDQLDHITSPGEYI</sequence>
<feature type="compositionally biased region" description="Basic and acidic residues" evidence="1">
    <location>
        <begin position="79"/>
        <end position="99"/>
    </location>
</feature>
<accession>A0A652KIK6</accession>
<dbReference type="EMBL" id="RDBM01000037">
    <property type="protein sequence ID" value="TXS23471.1"/>
    <property type="molecule type" value="Genomic_DNA"/>
</dbReference>
<keyword evidence="2" id="KW-1133">Transmembrane helix</keyword>
<feature type="transmembrane region" description="Helical" evidence="2">
    <location>
        <begin position="40"/>
        <end position="60"/>
    </location>
</feature>
<feature type="region of interest" description="Disordered" evidence="1">
    <location>
        <begin position="1"/>
        <end position="37"/>
    </location>
</feature>
<evidence type="ECO:0000313" key="3">
    <source>
        <dbReference type="EMBL" id="TXS23471.1"/>
    </source>
</evidence>
<organism evidence="3">
    <name type="scientific">Streptomyces sp. gb1(2016)</name>
    <dbReference type="NCBI Taxonomy" id="1828321"/>
    <lineage>
        <taxon>Bacteria</taxon>
        <taxon>Bacillati</taxon>
        <taxon>Actinomycetota</taxon>
        <taxon>Actinomycetes</taxon>
        <taxon>Kitasatosporales</taxon>
        <taxon>Streptomycetaceae</taxon>
        <taxon>Streptomyces</taxon>
    </lineage>
</organism>